<dbReference type="InParanoid" id="W3WZV5"/>
<dbReference type="EMBL" id="KI912114">
    <property type="protein sequence ID" value="ETS78667.1"/>
    <property type="molecule type" value="Genomic_DNA"/>
</dbReference>
<dbReference type="RefSeq" id="XP_007835292.1">
    <property type="nucleotide sequence ID" value="XM_007837101.1"/>
</dbReference>
<evidence type="ECO:0000259" key="3">
    <source>
        <dbReference type="Pfam" id="PF25871"/>
    </source>
</evidence>
<dbReference type="KEGG" id="pfy:PFICI_08520"/>
<accession>W3WZV5</accession>
<dbReference type="InterPro" id="IPR040554">
    <property type="entry name" value="KPWE_PEX14_dom"/>
</dbReference>
<evidence type="ECO:0000259" key="2">
    <source>
        <dbReference type="Pfam" id="PF17733"/>
    </source>
</evidence>
<dbReference type="AlphaFoldDB" id="W3WZV5"/>
<feature type="domain" description="PEX14-like helix-turn-helix" evidence="3">
    <location>
        <begin position="37"/>
        <end position="97"/>
    </location>
</feature>
<dbReference type="PANTHER" id="PTHR36855">
    <property type="entry name" value="CHROMOSOME 10, WHOLE GENOME SHOTGUN SEQUENCE"/>
    <property type="match status" value="1"/>
</dbReference>
<organism evidence="4 5">
    <name type="scientific">Pestalotiopsis fici (strain W106-1 / CGMCC3.15140)</name>
    <dbReference type="NCBI Taxonomy" id="1229662"/>
    <lineage>
        <taxon>Eukaryota</taxon>
        <taxon>Fungi</taxon>
        <taxon>Dikarya</taxon>
        <taxon>Ascomycota</taxon>
        <taxon>Pezizomycotina</taxon>
        <taxon>Sordariomycetes</taxon>
        <taxon>Xylariomycetidae</taxon>
        <taxon>Amphisphaeriales</taxon>
        <taxon>Sporocadaceae</taxon>
        <taxon>Pestalotiopsis</taxon>
    </lineage>
</organism>
<protein>
    <submittedName>
        <fullName evidence="4">Uncharacterized protein</fullName>
    </submittedName>
</protein>
<dbReference type="OrthoDB" id="9936937at2759"/>
<dbReference type="PANTHER" id="PTHR36855:SF1">
    <property type="entry name" value="PEROXISOME MEMBRANE ANCHOR PROTEIN PEX14P N-TERMINAL DOMAIN-CONTAINING PROTEIN"/>
    <property type="match status" value="1"/>
</dbReference>
<evidence type="ECO:0000313" key="5">
    <source>
        <dbReference type="Proteomes" id="UP000030651"/>
    </source>
</evidence>
<reference evidence="5" key="1">
    <citation type="journal article" date="2015" name="BMC Genomics">
        <title>Genomic and transcriptomic analysis of the endophytic fungus Pestalotiopsis fici reveals its lifestyle and high potential for synthesis of natural products.</title>
        <authorList>
            <person name="Wang X."/>
            <person name="Zhang X."/>
            <person name="Liu L."/>
            <person name="Xiang M."/>
            <person name="Wang W."/>
            <person name="Sun X."/>
            <person name="Che Y."/>
            <person name="Guo L."/>
            <person name="Liu G."/>
            <person name="Guo L."/>
            <person name="Wang C."/>
            <person name="Yin W.B."/>
            <person name="Stadler M."/>
            <person name="Zhang X."/>
            <person name="Liu X."/>
        </authorList>
    </citation>
    <scope>NUCLEOTIDE SEQUENCE [LARGE SCALE GENOMIC DNA]</scope>
    <source>
        <strain evidence="5">W106-1 / CGMCC3.15140</strain>
    </source>
</reference>
<dbReference type="STRING" id="1229662.W3WZV5"/>
<gene>
    <name evidence="4" type="ORF">PFICI_08520</name>
</gene>
<feature type="domain" description="Peroxisomal membrane protein PEX14-like KPWE" evidence="2">
    <location>
        <begin position="173"/>
        <end position="222"/>
    </location>
</feature>
<name>W3WZV5_PESFW</name>
<dbReference type="InterPro" id="IPR058841">
    <property type="entry name" value="HTH_76"/>
</dbReference>
<feature type="region of interest" description="Disordered" evidence="1">
    <location>
        <begin position="209"/>
        <end position="232"/>
    </location>
</feature>
<dbReference type="Proteomes" id="UP000030651">
    <property type="component" value="Unassembled WGS sequence"/>
</dbReference>
<sequence length="232" mass="25217">MDASHNASTGNKDPAVPSAAMQRMRELAARNPDVGHRSFDSYPWTKDNVFQSQLAAALLSPSNSTPVQTALQCRISRFEEKVGIRIDVAKYESYRAQPGRPDVDVVPQVILEQEALYEPDASKRLYAAIVNGSQSPQDSGDQDLPSWQRAAPKAALYVNKDEAGTADGSGKEPYPKKFEEILAFLQTGEEMPGIVKIPDTVIEDASISTTSGRAAPLKPWEKKAAANSDLSK</sequence>
<feature type="region of interest" description="Disordered" evidence="1">
    <location>
        <begin position="1"/>
        <end position="20"/>
    </location>
</feature>
<dbReference type="GeneID" id="19273533"/>
<proteinExistence type="predicted"/>
<dbReference type="Pfam" id="PF25871">
    <property type="entry name" value="HTH_76"/>
    <property type="match status" value="1"/>
</dbReference>
<dbReference type="Pfam" id="PF17733">
    <property type="entry name" value="KPWE_dom"/>
    <property type="match status" value="1"/>
</dbReference>
<keyword evidence="5" id="KW-1185">Reference proteome</keyword>
<feature type="compositionally biased region" description="Polar residues" evidence="1">
    <location>
        <begin position="1"/>
        <end position="11"/>
    </location>
</feature>
<evidence type="ECO:0000313" key="4">
    <source>
        <dbReference type="EMBL" id="ETS78667.1"/>
    </source>
</evidence>
<dbReference type="eggNOG" id="ENOG502S7YV">
    <property type="taxonomic scope" value="Eukaryota"/>
</dbReference>
<evidence type="ECO:0000256" key="1">
    <source>
        <dbReference type="SAM" id="MobiDB-lite"/>
    </source>
</evidence>
<dbReference type="HOGENOM" id="CLU_070882_0_0_1"/>